<feature type="region of interest" description="Disordered" evidence="1">
    <location>
        <begin position="1"/>
        <end position="73"/>
    </location>
</feature>
<protein>
    <submittedName>
        <fullName evidence="2">Uncharacterized protein</fullName>
    </submittedName>
</protein>
<sequence>MKGLKGLGNRLRHRGRSVSDGDDGGGGSVDGDTYEERAGGGAEASLDGGPPLGSAGVGGATGGDRGGGGGRPWRALRLARDASYATTTSAGESTSGGLAYDPDSADLYMNDLPLGAALRGLDAVRARLSALTTAATAHKAATEAAAVAERSLGDALASAVLRPSQPGAGGGGSLPPAPAAAAWTERYGRKVAPLRRRYATQKGDWLRCVRAAEAAGLGEGASPPADDPAGGKDAERRRYYEALAGAAAPVWKRTSAVLKAEASVLAEVTAWNLSQWALGVADGRGGPPAAARACGGGGGLVAAAKAVHIRGGGGTRRMCRRRREGGGGAPPAGGGSALRPAAGGASAPPTRRVGGRGTCAWRRRGARVGAAVDVCACGRGGRGGGGGGVARPCFDLFLLVAFLSICRARGHVSGLCGAGWWERELLRRALPRREGGSSSTRGRTLCGPRGGGV</sequence>
<dbReference type="EMBL" id="KV919126">
    <property type="protein sequence ID" value="OSX71542.1"/>
    <property type="molecule type" value="Genomic_DNA"/>
</dbReference>
<feature type="region of interest" description="Disordered" evidence="1">
    <location>
        <begin position="432"/>
        <end position="453"/>
    </location>
</feature>
<feature type="compositionally biased region" description="Gly residues" evidence="1">
    <location>
        <begin position="55"/>
        <end position="71"/>
    </location>
</feature>
<accession>A0A1X6NSG4</accession>
<evidence type="ECO:0000313" key="3">
    <source>
        <dbReference type="Proteomes" id="UP000218209"/>
    </source>
</evidence>
<reference evidence="2 3" key="1">
    <citation type="submission" date="2017-03" db="EMBL/GenBank/DDBJ databases">
        <title>WGS assembly of Porphyra umbilicalis.</title>
        <authorList>
            <person name="Brawley S.H."/>
            <person name="Blouin N.A."/>
            <person name="Ficko-Blean E."/>
            <person name="Wheeler G.L."/>
            <person name="Lohr M."/>
            <person name="Goodson H.V."/>
            <person name="Jenkins J.W."/>
            <person name="Blaby-Haas C.E."/>
            <person name="Helliwell K.E."/>
            <person name="Chan C."/>
            <person name="Marriage T."/>
            <person name="Bhattacharya D."/>
            <person name="Klein A.S."/>
            <person name="Badis Y."/>
            <person name="Brodie J."/>
            <person name="Cao Y."/>
            <person name="Collen J."/>
            <person name="Dittami S.M."/>
            <person name="Gachon C.M."/>
            <person name="Green B.R."/>
            <person name="Karpowicz S."/>
            <person name="Kim J.W."/>
            <person name="Kudahl U."/>
            <person name="Lin S."/>
            <person name="Michel G."/>
            <person name="Mittag M."/>
            <person name="Olson B.J."/>
            <person name="Pangilinan J."/>
            <person name="Peng Y."/>
            <person name="Qiu H."/>
            <person name="Shu S."/>
            <person name="Singer J.T."/>
            <person name="Smith A.G."/>
            <person name="Sprecher B.N."/>
            <person name="Wagner V."/>
            <person name="Wang W."/>
            <person name="Wang Z.-Y."/>
            <person name="Yan J."/>
            <person name="Yarish C."/>
            <person name="Zoeuner-Riek S."/>
            <person name="Zhuang Y."/>
            <person name="Zou Y."/>
            <person name="Lindquist E.A."/>
            <person name="Grimwood J."/>
            <person name="Barry K."/>
            <person name="Rokhsar D.S."/>
            <person name="Schmutz J."/>
            <person name="Stiller J.W."/>
            <person name="Grossman A.R."/>
            <person name="Prochnik S.E."/>
        </authorList>
    </citation>
    <scope>NUCLEOTIDE SEQUENCE [LARGE SCALE GENOMIC DNA]</scope>
    <source>
        <strain evidence="2">4086291</strain>
    </source>
</reference>
<dbReference type="Proteomes" id="UP000218209">
    <property type="component" value="Unassembled WGS sequence"/>
</dbReference>
<keyword evidence="3" id="KW-1185">Reference proteome</keyword>
<gene>
    <name evidence="2" type="ORF">BU14_0523s0009</name>
</gene>
<dbReference type="AlphaFoldDB" id="A0A1X6NSG4"/>
<evidence type="ECO:0000256" key="1">
    <source>
        <dbReference type="SAM" id="MobiDB-lite"/>
    </source>
</evidence>
<organism evidence="2 3">
    <name type="scientific">Porphyra umbilicalis</name>
    <name type="common">Purple laver</name>
    <name type="synonym">Red alga</name>
    <dbReference type="NCBI Taxonomy" id="2786"/>
    <lineage>
        <taxon>Eukaryota</taxon>
        <taxon>Rhodophyta</taxon>
        <taxon>Bangiophyceae</taxon>
        <taxon>Bangiales</taxon>
        <taxon>Bangiaceae</taxon>
        <taxon>Porphyra</taxon>
    </lineage>
</organism>
<feature type="compositionally biased region" description="Low complexity" evidence="1">
    <location>
        <begin position="337"/>
        <end position="352"/>
    </location>
</feature>
<name>A0A1X6NSG4_PORUM</name>
<feature type="compositionally biased region" description="Gly residues" evidence="1">
    <location>
        <begin position="326"/>
        <end position="336"/>
    </location>
</feature>
<feature type="region of interest" description="Disordered" evidence="1">
    <location>
        <begin position="314"/>
        <end position="357"/>
    </location>
</feature>
<evidence type="ECO:0000313" key="2">
    <source>
        <dbReference type="EMBL" id="OSX71542.1"/>
    </source>
</evidence>
<proteinExistence type="predicted"/>